<dbReference type="AlphaFoldDB" id="A0A3G3MET1"/>
<comment type="catalytic activity">
    <reaction evidence="14 15">
        <text>a ubiquinone + NADH + 5 H(+)(in) = a ubiquinol + NAD(+) + 4 H(+)(out)</text>
        <dbReference type="Rhea" id="RHEA:29091"/>
        <dbReference type="Rhea" id="RHEA-COMP:9565"/>
        <dbReference type="Rhea" id="RHEA-COMP:9566"/>
        <dbReference type="ChEBI" id="CHEBI:15378"/>
        <dbReference type="ChEBI" id="CHEBI:16389"/>
        <dbReference type="ChEBI" id="CHEBI:17976"/>
        <dbReference type="ChEBI" id="CHEBI:57540"/>
        <dbReference type="ChEBI" id="CHEBI:57945"/>
        <dbReference type="EC" id="7.1.1.2"/>
    </reaction>
</comment>
<accession>A0A3G3MET1</accession>
<reference evidence="16" key="1">
    <citation type="journal article" date="2015" name="Mol. Biol. Evol.">
        <title>Soup to Tree: The Phylogeny of Beetles Inferred by Mitochondrial Metagenomics of a Bornean Rainforest Sample.</title>
        <authorList>
            <person name="Crampton-Platt A."/>
            <person name="Timmermans M.J."/>
            <person name="Gimmel M.L."/>
            <person name="Kutty S.N."/>
            <person name="Cockerill T.D."/>
            <person name="Vun Khen C."/>
            <person name="Vogler A.P."/>
        </authorList>
    </citation>
    <scope>NUCLEOTIDE SEQUENCE</scope>
</reference>
<keyword evidence="6 15" id="KW-0679">Respiratory chain</keyword>
<evidence type="ECO:0000256" key="5">
    <source>
        <dbReference type="ARBA" id="ARBA00022448"/>
    </source>
</evidence>
<sequence length="172" mass="20283">MYTMLIINSLMMSMIFITLNHPISLGFILLIQTILISLITSYMTFTFWMSYILFLVMVGGMLILFTYVTSIASNETFNLSNKLVIMNMMFLLMMNIFLLMDNSLFYQLFKINDMIQMTEQWNNINEFNIVLNKIYNKPNLWVSILLINYLLLALIVVVKITNFNYGPLRQKF</sequence>
<evidence type="ECO:0000313" key="16">
    <source>
        <dbReference type="EMBL" id="AYR05338.1"/>
    </source>
</evidence>
<organism evidence="16">
    <name type="scientific">Coleoptera sp. ACP-2013</name>
    <dbReference type="NCBI Taxonomy" id="2485033"/>
    <lineage>
        <taxon>Eukaryota</taxon>
        <taxon>Metazoa</taxon>
        <taxon>Ecdysozoa</taxon>
        <taxon>Arthropoda</taxon>
        <taxon>Hexapoda</taxon>
        <taxon>Insecta</taxon>
        <taxon>Pterygota</taxon>
        <taxon>Neoptera</taxon>
        <taxon>Endopterygota</taxon>
        <taxon>Coleoptera</taxon>
    </lineage>
</organism>
<dbReference type="GO" id="GO:0008137">
    <property type="term" value="F:NADH dehydrogenase (ubiquinone) activity"/>
    <property type="evidence" value="ECO:0007669"/>
    <property type="project" value="UniProtKB-UniRule"/>
</dbReference>
<comment type="function">
    <text evidence="15">Core subunit of the mitochondrial membrane respiratory chain NADH dehydrogenase (Complex I) which catalyzes electron transfer from NADH through the respiratory chain, using ubiquinone as an electron acceptor. Essential for the catalytic activity and assembly of complex I.</text>
</comment>
<comment type="similarity">
    <text evidence="2 15">Belongs to the complex I subunit 6 family.</text>
</comment>
<protein>
    <recommendedName>
        <fullName evidence="4 15">NADH-ubiquinone oxidoreductase chain 6</fullName>
        <ecNumber evidence="3 15">7.1.1.2</ecNumber>
    </recommendedName>
</protein>
<gene>
    <name evidence="16" type="primary">nad6</name>
</gene>
<dbReference type="EC" id="7.1.1.2" evidence="3 15"/>
<feature type="transmembrane region" description="Helical" evidence="15">
    <location>
        <begin position="140"/>
        <end position="161"/>
    </location>
</feature>
<evidence type="ECO:0000256" key="1">
    <source>
        <dbReference type="ARBA" id="ARBA00004225"/>
    </source>
</evidence>
<evidence type="ECO:0000256" key="9">
    <source>
        <dbReference type="ARBA" id="ARBA00022982"/>
    </source>
</evidence>
<evidence type="ECO:0000256" key="3">
    <source>
        <dbReference type="ARBA" id="ARBA00012944"/>
    </source>
</evidence>
<dbReference type="PANTHER" id="PTHR11435:SF1">
    <property type="entry name" value="NADH-UBIQUINONE OXIDOREDUCTASE CHAIN 6"/>
    <property type="match status" value="1"/>
</dbReference>
<dbReference type="PANTHER" id="PTHR11435">
    <property type="entry name" value="NADH UBIQUINONE OXIDOREDUCTASE SUBUNIT ND6"/>
    <property type="match status" value="1"/>
</dbReference>
<keyword evidence="8 15" id="KW-1278">Translocase</keyword>
<dbReference type="Pfam" id="PF00499">
    <property type="entry name" value="Oxidored_q3"/>
    <property type="match status" value="1"/>
</dbReference>
<evidence type="ECO:0000256" key="8">
    <source>
        <dbReference type="ARBA" id="ARBA00022967"/>
    </source>
</evidence>
<proteinExistence type="inferred from homology"/>
<keyword evidence="5 15" id="KW-0813">Transport</keyword>
<keyword evidence="10 15" id="KW-1133">Transmembrane helix</keyword>
<dbReference type="EMBL" id="MH940199">
    <property type="protein sequence ID" value="AYR05338.1"/>
    <property type="molecule type" value="Genomic_DNA"/>
</dbReference>
<keyword evidence="11 15" id="KW-0520">NAD</keyword>
<feature type="transmembrane region" description="Helical" evidence="15">
    <location>
        <begin position="48"/>
        <end position="71"/>
    </location>
</feature>
<keyword evidence="13 15" id="KW-0472">Membrane</keyword>
<keyword evidence="12 15" id="KW-0496">Mitochondrion</keyword>
<evidence type="ECO:0000256" key="15">
    <source>
        <dbReference type="RuleBase" id="RU004430"/>
    </source>
</evidence>
<keyword evidence="15" id="KW-0830">Ubiquinone</keyword>
<dbReference type="InterPro" id="IPR050269">
    <property type="entry name" value="ComplexI_Subunit6"/>
</dbReference>
<evidence type="ECO:0000256" key="7">
    <source>
        <dbReference type="ARBA" id="ARBA00022692"/>
    </source>
</evidence>
<evidence type="ECO:0000256" key="11">
    <source>
        <dbReference type="ARBA" id="ARBA00023027"/>
    </source>
</evidence>
<name>A0A3G3MET1_9COLE</name>
<keyword evidence="9 15" id="KW-0249">Electron transport</keyword>
<reference evidence="16" key="2">
    <citation type="submission" date="2018-09" db="EMBL/GenBank/DDBJ databases">
        <authorList>
            <person name="James G."/>
        </authorList>
    </citation>
    <scope>NUCLEOTIDE SEQUENCE</scope>
</reference>
<evidence type="ECO:0000256" key="12">
    <source>
        <dbReference type="ARBA" id="ARBA00023128"/>
    </source>
</evidence>
<evidence type="ECO:0000256" key="6">
    <source>
        <dbReference type="ARBA" id="ARBA00022660"/>
    </source>
</evidence>
<evidence type="ECO:0000256" key="2">
    <source>
        <dbReference type="ARBA" id="ARBA00005698"/>
    </source>
</evidence>
<evidence type="ECO:0000256" key="13">
    <source>
        <dbReference type="ARBA" id="ARBA00023136"/>
    </source>
</evidence>
<feature type="transmembrane region" description="Helical" evidence="15">
    <location>
        <begin position="83"/>
        <end position="100"/>
    </location>
</feature>
<evidence type="ECO:0000256" key="14">
    <source>
        <dbReference type="ARBA" id="ARBA00049551"/>
    </source>
</evidence>
<dbReference type="GO" id="GO:0031966">
    <property type="term" value="C:mitochondrial membrane"/>
    <property type="evidence" value="ECO:0007669"/>
    <property type="project" value="UniProtKB-SubCell"/>
</dbReference>
<evidence type="ECO:0000256" key="10">
    <source>
        <dbReference type="ARBA" id="ARBA00022989"/>
    </source>
</evidence>
<evidence type="ECO:0000256" key="4">
    <source>
        <dbReference type="ARBA" id="ARBA00021095"/>
    </source>
</evidence>
<comment type="subcellular location">
    <subcellularLocation>
        <location evidence="1 15">Mitochondrion membrane</location>
        <topology evidence="1 15">Multi-pass membrane protein</topology>
    </subcellularLocation>
</comment>
<dbReference type="InterPro" id="IPR001457">
    <property type="entry name" value="NADH_UbQ/plastoQ_OxRdtase_su6"/>
</dbReference>
<feature type="transmembrane region" description="Helical" evidence="15">
    <location>
        <begin position="21"/>
        <end position="42"/>
    </location>
</feature>
<keyword evidence="7 15" id="KW-0812">Transmembrane</keyword>
<geneLocation type="mitochondrion" evidence="16"/>